<dbReference type="Gene3D" id="3.30.200.20">
    <property type="entry name" value="Phosphorylase Kinase, domain 1"/>
    <property type="match status" value="1"/>
</dbReference>
<gene>
    <name evidence="14" type="ORF">Nepgr_027465</name>
</gene>
<keyword evidence="6" id="KW-0547">Nucleotide-binding</keyword>
<keyword evidence="3" id="KW-0597">Phosphoprotein</keyword>
<evidence type="ECO:0000256" key="3">
    <source>
        <dbReference type="ARBA" id="ARBA00022553"/>
    </source>
</evidence>
<dbReference type="InterPro" id="IPR000719">
    <property type="entry name" value="Prot_kinase_dom"/>
</dbReference>
<dbReference type="InterPro" id="IPR021720">
    <property type="entry name" value="Malectin_dom"/>
</dbReference>
<evidence type="ECO:0000256" key="8">
    <source>
        <dbReference type="ARBA" id="ARBA00023170"/>
    </source>
</evidence>
<reference evidence="14" key="1">
    <citation type="submission" date="2023-05" db="EMBL/GenBank/DDBJ databases">
        <title>Nepenthes gracilis genome sequencing.</title>
        <authorList>
            <person name="Fukushima K."/>
        </authorList>
    </citation>
    <scope>NUCLEOTIDE SEQUENCE</scope>
    <source>
        <strain evidence="14">SING2019-196</strain>
    </source>
</reference>
<dbReference type="SUPFAM" id="SSF56112">
    <property type="entry name" value="Protein kinase-like (PK-like)"/>
    <property type="match status" value="1"/>
</dbReference>
<dbReference type="InterPro" id="IPR051824">
    <property type="entry name" value="LRR_Rcpt-Like_S/T_Kinase"/>
</dbReference>
<evidence type="ECO:0000256" key="9">
    <source>
        <dbReference type="ARBA" id="ARBA00023180"/>
    </source>
</evidence>
<dbReference type="PANTHER" id="PTHR48006:SF60">
    <property type="entry name" value="PROTEIN KINASE DOMAIN-CONTAINING PROTEIN"/>
    <property type="match status" value="1"/>
</dbReference>
<evidence type="ECO:0000256" key="10">
    <source>
        <dbReference type="ARBA" id="ARBA00047899"/>
    </source>
</evidence>
<proteinExistence type="predicted"/>
<comment type="caution">
    <text evidence="14">The sequence shown here is derived from an EMBL/GenBank/DDBJ whole genome shotgun (WGS) entry which is preliminary data.</text>
</comment>
<keyword evidence="12" id="KW-0812">Transmembrane</keyword>
<keyword evidence="4" id="KW-0808">Transferase</keyword>
<dbReference type="PANTHER" id="PTHR48006">
    <property type="entry name" value="LEUCINE-RICH REPEAT-CONTAINING PROTEIN DDB_G0281931-RELATED"/>
    <property type="match status" value="1"/>
</dbReference>
<dbReference type="AlphaFoldDB" id="A0AAD3TBS7"/>
<keyword evidence="12" id="KW-1133">Transmembrane helix</keyword>
<comment type="catalytic activity">
    <reaction evidence="10">
        <text>L-threonyl-[protein] + ATP = O-phospho-L-threonyl-[protein] + ADP + H(+)</text>
        <dbReference type="Rhea" id="RHEA:46608"/>
        <dbReference type="Rhea" id="RHEA-COMP:11060"/>
        <dbReference type="Rhea" id="RHEA-COMP:11605"/>
        <dbReference type="ChEBI" id="CHEBI:15378"/>
        <dbReference type="ChEBI" id="CHEBI:30013"/>
        <dbReference type="ChEBI" id="CHEBI:30616"/>
        <dbReference type="ChEBI" id="CHEBI:61977"/>
        <dbReference type="ChEBI" id="CHEBI:456216"/>
        <dbReference type="EC" id="2.7.11.1"/>
    </reaction>
</comment>
<keyword evidence="15" id="KW-1185">Reference proteome</keyword>
<comment type="catalytic activity">
    <reaction evidence="11">
        <text>L-seryl-[protein] + ATP = O-phospho-L-seryl-[protein] + ADP + H(+)</text>
        <dbReference type="Rhea" id="RHEA:17989"/>
        <dbReference type="Rhea" id="RHEA-COMP:9863"/>
        <dbReference type="Rhea" id="RHEA-COMP:11604"/>
        <dbReference type="ChEBI" id="CHEBI:15378"/>
        <dbReference type="ChEBI" id="CHEBI:29999"/>
        <dbReference type="ChEBI" id="CHEBI:30616"/>
        <dbReference type="ChEBI" id="CHEBI:83421"/>
        <dbReference type="ChEBI" id="CHEBI:456216"/>
        <dbReference type="EC" id="2.7.11.1"/>
    </reaction>
</comment>
<dbReference type="InterPro" id="IPR011009">
    <property type="entry name" value="Kinase-like_dom_sf"/>
</dbReference>
<evidence type="ECO:0000256" key="12">
    <source>
        <dbReference type="SAM" id="Phobius"/>
    </source>
</evidence>
<dbReference type="Gene3D" id="2.60.120.430">
    <property type="entry name" value="Galactose-binding lectin"/>
    <property type="match status" value="1"/>
</dbReference>
<dbReference type="Pfam" id="PF11721">
    <property type="entry name" value="Malectin"/>
    <property type="match status" value="1"/>
</dbReference>
<evidence type="ECO:0000256" key="1">
    <source>
        <dbReference type="ARBA" id="ARBA00004479"/>
    </source>
</evidence>
<evidence type="ECO:0000256" key="6">
    <source>
        <dbReference type="ARBA" id="ARBA00022741"/>
    </source>
</evidence>
<accession>A0AAD3TBS7</accession>
<keyword evidence="8" id="KW-0675">Receptor</keyword>
<protein>
    <recommendedName>
        <fullName evidence="2">non-specific serine/threonine protein kinase</fullName>
        <ecNumber evidence="2">2.7.11.1</ecNumber>
    </recommendedName>
</protein>
<dbReference type="EC" id="2.7.11.1" evidence="2"/>
<dbReference type="PROSITE" id="PS50011">
    <property type="entry name" value="PROTEIN_KINASE_DOM"/>
    <property type="match status" value="1"/>
</dbReference>
<evidence type="ECO:0000256" key="4">
    <source>
        <dbReference type="ARBA" id="ARBA00022679"/>
    </source>
</evidence>
<name>A0AAD3TBS7_NEPGR</name>
<keyword evidence="5" id="KW-0732">Signal</keyword>
<evidence type="ECO:0000313" key="15">
    <source>
        <dbReference type="Proteomes" id="UP001279734"/>
    </source>
</evidence>
<keyword evidence="9" id="KW-0325">Glycoprotein</keyword>
<keyword evidence="12" id="KW-0472">Membrane</keyword>
<dbReference type="EMBL" id="BSYO01000029">
    <property type="protein sequence ID" value="GMH25622.1"/>
    <property type="molecule type" value="Genomic_DNA"/>
</dbReference>
<evidence type="ECO:0000313" key="14">
    <source>
        <dbReference type="EMBL" id="GMH25622.1"/>
    </source>
</evidence>
<sequence length="272" mass="29800">MRATISKSGRAQGAAAAMVERLPERCLHKIVPCRALECMSSIRRRIFDIYIQGNLMLKDFNIMEKAGGVGKGITMNFTNIIVNSNTLEISLYWAGKGTTDVPQRGVNGPLISAITITSNFSTHKGFPISAVVGIVIASCMILAFLLLFLWMKGYLGRKSKGDEAFQGLDTSYFSLRQIKAATDDFSPINKIGEGGFGPVYKGVLADGKIIAIKQLSSKSKQGNREFVNEIGLISALQHPNLVKLHGCCIEGKELLLIYEYMENNSLARSLWS</sequence>
<evidence type="ECO:0000256" key="11">
    <source>
        <dbReference type="ARBA" id="ARBA00048679"/>
    </source>
</evidence>
<comment type="subcellular location">
    <subcellularLocation>
        <location evidence="1">Membrane</location>
        <topology evidence="1">Single-pass type I membrane protein</topology>
    </subcellularLocation>
</comment>
<keyword evidence="7" id="KW-0067">ATP-binding</keyword>
<evidence type="ECO:0000256" key="7">
    <source>
        <dbReference type="ARBA" id="ARBA00022840"/>
    </source>
</evidence>
<evidence type="ECO:0000259" key="13">
    <source>
        <dbReference type="PROSITE" id="PS50011"/>
    </source>
</evidence>
<dbReference type="Proteomes" id="UP001279734">
    <property type="component" value="Unassembled WGS sequence"/>
</dbReference>
<dbReference type="InterPro" id="IPR001245">
    <property type="entry name" value="Ser-Thr/Tyr_kinase_cat_dom"/>
</dbReference>
<dbReference type="FunFam" id="3.30.200.20:FF:000217">
    <property type="entry name" value="probable LRR receptor-like serine/threonine-protein kinase At1g53430"/>
    <property type="match status" value="1"/>
</dbReference>
<organism evidence="14 15">
    <name type="scientific">Nepenthes gracilis</name>
    <name type="common">Slender pitcher plant</name>
    <dbReference type="NCBI Taxonomy" id="150966"/>
    <lineage>
        <taxon>Eukaryota</taxon>
        <taxon>Viridiplantae</taxon>
        <taxon>Streptophyta</taxon>
        <taxon>Embryophyta</taxon>
        <taxon>Tracheophyta</taxon>
        <taxon>Spermatophyta</taxon>
        <taxon>Magnoliopsida</taxon>
        <taxon>eudicotyledons</taxon>
        <taxon>Gunneridae</taxon>
        <taxon>Pentapetalae</taxon>
        <taxon>Caryophyllales</taxon>
        <taxon>Nepenthaceae</taxon>
        <taxon>Nepenthes</taxon>
    </lineage>
</organism>
<feature type="transmembrane region" description="Helical" evidence="12">
    <location>
        <begin position="126"/>
        <end position="150"/>
    </location>
</feature>
<evidence type="ECO:0000256" key="5">
    <source>
        <dbReference type="ARBA" id="ARBA00022729"/>
    </source>
</evidence>
<dbReference type="Pfam" id="PF07714">
    <property type="entry name" value="PK_Tyr_Ser-Thr"/>
    <property type="match status" value="1"/>
</dbReference>
<feature type="domain" description="Protein kinase" evidence="13">
    <location>
        <begin position="185"/>
        <end position="272"/>
    </location>
</feature>
<dbReference type="GO" id="GO:0005524">
    <property type="term" value="F:ATP binding"/>
    <property type="evidence" value="ECO:0007669"/>
    <property type="project" value="UniProtKB-KW"/>
</dbReference>
<dbReference type="GO" id="GO:0016020">
    <property type="term" value="C:membrane"/>
    <property type="evidence" value="ECO:0007669"/>
    <property type="project" value="UniProtKB-SubCell"/>
</dbReference>
<dbReference type="GO" id="GO:0004674">
    <property type="term" value="F:protein serine/threonine kinase activity"/>
    <property type="evidence" value="ECO:0007669"/>
    <property type="project" value="UniProtKB-EC"/>
</dbReference>
<evidence type="ECO:0000256" key="2">
    <source>
        <dbReference type="ARBA" id="ARBA00012513"/>
    </source>
</evidence>